<evidence type="ECO:0000313" key="1">
    <source>
        <dbReference type="EMBL" id="KAI5656330.1"/>
    </source>
</evidence>
<accession>A0ACC0A7V1</accession>
<name>A0ACC0A7V1_CATRO</name>
<sequence>MQRQSLGSPSSKLHTNGVILIKDDAHISSSSTIELLSPKPFPNRENDDDRDEDKLQKKKLQKPTPPPPEKFIHLIPILTLFCILILYLSSHNPSQSELAGFKHLSEPIDSTNIEKIPRVVEIGKGEILAIGSMRNLQEADKEVSKRYRLNRKIGDF</sequence>
<gene>
    <name evidence="1" type="ORF">M9H77_25123</name>
</gene>
<keyword evidence="2" id="KW-1185">Reference proteome</keyword>
<protein>
    <submittedName>
        <fullName evidence="1">Uncharacterized protein</fullName>
    </submittedName>
</protein>
<dbReference type="Proteomes" id="UP001060085">
    <property type="component" value="Linkage Group LG06"/>
</dbReference>
<proteinExistence type="predicted"/>
<dbReference type="EMBL" id="CM044706">
    <property type="protein sequence ID" value="KAI5656330.1"/>
    <property type="molecule type" value="Genomic_DNA"/>
</dbReference>
<comment type="caution">
    <text evidence="1">The sequence shown here is derived from an EMBL/GenBank/DDBJ whole genome shotgun (WGS) entry which is preliminary data.</text>
</comment>
<reference evidence="2" key="1">
    <citation type="journal article" date="2023" name="Nat. Plants">
        <title>Single-cell RNA sequencing provides a high-resolution roadmap for understanding the multicellular compartmentation of specialized metabolism.</title>
        <authorList>
            <person name="Sun S."/>
            <person name="Shen X."/>
            <person name="Li Y."/>
            <person name="Li Y."/>
            <person name="Wang S."/>
            <person name="Li R."/>
            <person name="Zhang H."/>
            <person name="Shen G."/>
            <person name="Guo B."/>
            <person name="Wei J."/>
            <person name="Xu J."/>
            <person name="St-Pierre B."/>
            <person name="Chen S."/>
            <person name="Sun C."/>
        </authorList>
    </citation>
    <scope>NUCLEOTIDE SEQUENCE [LARGE SCALE GENOMIC DNA]</scope>
</reference>
<evidence type="ECO:0000313" key="2">
    <source>
        <dbReference type="Proteomes" id="UP001060085"/>
    </source>
</evidence>
<organism evidence="1 2">
    <name type="scientific">Catharanthus roseus</name>
    <name type="common">Madagascar periwinkle</name>
    <name type="synonym">Vinca rosea</name>
    <dbReference type="NCBI Taxonomy" id="4058"/>
    <lineage>
        <taxon>Eukaryota</taxon>
        <taxon>Viridiplantae</taxon>
        <taxon>Streptophyta</taxon>
        <taxon>Embryophyta</taxon>
        <taxon>Tracheophyta</taxon>
        <taxon>Spermatophyta</taxon>
        <taxon>Magnoliopsida</taxon>
        <taxon>eudicotyledons</taxon>
        <taxon>Gunneridae</taxon>
        <taxon>Pentapetalae</taxon>
        <taxon>asterids</taxon>
        <taxon>lamiids</taxon>
        <taxon>Gentianales</taxon>
        <taxon>Apocynaceae</taxon>
        <taxon>Rauvolfioideae</taxon>
        <taxon>Vinceae</taxon>
        <taxon>Catharanthinae</taxon>
        <taxon>Catharanthus</taxon>
    </lineage>
</organism>